<keyword evidence="4" id="KW-0862">Zinc</keyword>
<keyword evidence="8" id="KW-1185">Reference proteome</keyword>
<keyword evidence="3 7" id="KW-0378">Hydrolase</keyword>
<dbReference type="GO" id="GO:0046872">
    <property type="term" value="F:metal ion binding"/>
    <property type="evidence" value="ECO:0007669"/>
    <property type="project" value="UniProtKB-KW"/>
</dbReference>
<evidence type="ECO:0000313" key="7">
    <source>
        <dbReference type="EMBL" id="MBC5734154.1"/>
    </source>
</evidence>
<reference evidence="7" key="1">
    <citation type="submission" date="2020-08" db="EMBL/GenBank/DDBJ databases">
        <title>Genome public.</title>
        <authorList>
            <person name="Liu C."/>
            <person name="Sun Q."/>
        </authorList>
    </citation>
    <scope>NUCLEOTIDE SEQUENCE</scope>
    <source>
        <strain evidence="7">NSJ-51</strain>
    </source>
</reference>
<comment type="similarity">
    <text evidence="5">Belongs to the DAPG/phloretin hydrolase family.</text>
</comment>
<evidence type="ECO:0000256" key="1">
    <source>
        <dbReference type="ARBA" id="ARBA00001947"/>
    </source>
</evidence>
<sequence>MPLELERPKLSAEEERLPYAKYFHKPLAPIPQEKLDIWNGPAADPAAALPFAARGRFQDADVPGLDNGFCVAPDGTGFVANTTFMPGVTAEMFNWWFGWHSVTSDLRYKLWDPEDHWHARADRPDYVKDPAVPTAQKTWGVKHDIVEDIGFGPDPLLLCFCKPSELGYRLEKIGTPACQAMVCAYGVGSTPAVMTHVAKQAEGGILFCSRFWMGYGPNEQGEIVKLLPDGVSVPEAGPRALYGHNIKEYSNLASILPFLYAEEKDKPF</sequence>
<protein>
    <submittedName>
        <fullName evidence="7">Phloretin hydrolase</fullName>
    </submittedName>
</protein>
<dbReference type="Pfam" id="PF18089">
    <property type="entry name" value="DAPG_hydrolase"/>
    <property type="match status" value="1"/>
</dbReference>
<evidence type="ECO:0000256" key="3">
    <source>
        <dbReference type="ARBA" id="ARBA00022801"/>
    </source>
</evidence>
<keyword evidence="2" id="KW-0479">Metal-binding</keyword>
<evidence type="ECO:0000256" key="5">
    <source>
        <dbReference type="ARBA" id="ARBA00023459"/>
    </source>
</evidence>
<evidence type="ECO:0000256" key="2">
    <source>
        <dbReference type="ARBA" id="ARBA00022723"/>
    </source>
</evidence>
<dbReference type="AlphaFoldDB" id="A0A8J6JFA3"/>
<proteinExistence type="inferred from homology"/>
<evidence type="ECO:0000256" key="4">
    <source>
        <dbReference type="ARBA" id="ARBA00022833"/>
    </source>
</evidence>
<accession>A0A8J6JFA3</accession>
<dbReference type="Proteomes" id="UP000661435">
    <property type="component" value="Unassembled WGS sequence"/>
</dbReference>
<evidence type="ECO:0000259" key="6">
    <source>
        <dbReference type="Pfam" id="PF18089"/>
    </source>
</evidence>
<dbReference type="RefSeq" id="WP_186908040.1">
    <property type="nucleotide sequence ID" value="NZ_JACOPP010000013.1"/>
</dbReference>
<comment type="caution">
    <text evidence="7">The sequence shown here is derived from an EMBL/GenBank/DDBJ whole genome shotgun (WGS) entry which is preliminary data.</text>
</comment>
<evidence type="ECO:0000313" key="8">
    <source>
        <dbReference type="Proteomes" id="UP000661435"/>
    </source>
</evidence>
<name>A0A8J6JFA3_9FIRM</name>
<gene>
    <name evidence="7" type="ORF">H8S57_10515</name>
</gene>
<organism evidence="7 8">
    <name type="scientific">Lawsonibacter hominis</name>
    <dbReference type="NCBI Taxonomy" id="2763053"/>
    <lineage>
        <taxon>Bacteria</taxon>
        <taxon>Bacillati</taxon>
        <taxon>Bacillota</taxon>
        <taxon>Clostridia</taxon>
        <taxon>Eubacteriales</taxon>
        <taxon>Oscillospiraceae</taxon>
        <taxon>Lawsonibacter</taxon>
    </lineage>
</organism>
<comment type="cofactor">
    <cofactor evidence="1">
        <name>Zn(2+)</name>
        <dbReference type="ChEBI" id="CHEBI:29105"/>
    </cofactor>
</comment>
<dbReference type="InterPro" id="IPR041526">
    <property type="entry name" value="DAPG_hydrolase"/>
</dbReference>
<dbReference type="EMBL" id="JACOPP010000013">
    <property type="protein sequence ID" value="MBC5734154.1"/>
    <property type="molecule type" value="Genomic_DNA"/>
</dbReference>
<dbReference type="GO" id="GO:0016787">
    <property type="term" value="F:hydrolase activity"/>
    <property type="evidence" value="ECO:0007669"/>
    <property type="project" value="UniProtKB-KW"/>
</dbReference>
<feature type="domain" description="DAPG hydrolase PhiG" evidence="6">
    <location>
        <begin position="54"/>
        <end position="261"/>
    </location>
</feature>